<feature type="region of interest" description="Disordered" evidence="1">
    <location>
        <begin position="396"/>
        <end position="416"/>
    </location>
</feature>
<feature type="compositionally biased region" description="Basic residues" evidence="1">
    <location>
        <begin position="398"/>
        <end position="409"/>
    </location>
</feature>
<dbReference type="PROSITE" id="PS00036">
    <property type="entry name" value="BZIP_BASIC"/>
    <property type="match status" value="1"/>
</dbReference>
<dbReference type="Gene3D" id="1.20.5.170">
    <property type="match status" value="1"/>
</dbReference>
<keyword evidence="4" id="KW-1185">Reference proteome</keyword>
<feature type="compositionally biased region" description="Low complexity" evidence="1">
    <location>
        <begin position="243"/>
        <end position="254"/>
    </location>
</feature>
<dbReference type="Proteomes" id="UP001341245">
    <property type="component" value="Unassembled WGS sequence"/>
</dbReference>
<reference evidence="3 4" key="1">
    <citation type="submission" date="2023-11" db="EMBL/GenBank/DDBJ databases">
        <title>Draft genome sequence and annotation of the polyextremotolerant black yeast-like fungus Aureobasidium pullulans NRRL 62042.</title>
        <authorList>
            <person name="Dielentheis-Frenken M.R.E."/>
            <person name="Wibberg D."/>
            <person name="Blank L.M."/>
            <person name="Tiso T."/>
        </authorList>
    </citation>
    <scope>NUCLEOTIDE SEQUENCE [LARGE SCALE GENOMIC DNA]</scope>
    <source>
        <strain evidence="3 4">NRRL 62042</strain>
    </source>
</reference>
<sequence length="650" mass="71697">MNIDQNMTATDTSMDMNRQAESTFDLPYRGVVTSQCNVGPTYVTADAASSFGMPDMNNDAESVCVYDGQSCLALYLESAGTSLIQESQMLGEQQLPSLIYGQPPFQACNFSEPQWGYRSDSETRYSQQAQPTHVYPYSAVGPQYEFGPAPPVAHGSARATSAAKMQNTTDIHRSDKITLYPSTLGFSDHNFNMTTLASAQAQPSNLYPATTQDGPSVALFRAAGDGAPPQLKRSIGSIDSTMDAQSPISAASPDDAPPGKIAIPALKRPRNDSTVNNGPLSRDVVLKPRPKPGRKPMADQNDSSDKRKTQNRLAQRNFRDRRAQKCNDLEIENAQLKTNYEADRSALMEQLRLRDAENARLSAQLADSNARSTQVDLENRQLKERIADMQRELDAAKAHHASAHAHPSHPQRSVTSNLVSSVHQILTPPSDHDPHDEYEVDFTNIYASRKPSAFTSGLGTDEHCGFCSDVENCICRQQEELNNKSLPSLPPIDSSRAITQPKLPSDVSTPSFLEARTEASGPGTCDMCLADPEKARQCRELAEVAFKDKEAAASRSDDSGSKDIGTVTLRRLKQLDSKPRERTSCSDFFQQAQQRNVRFRRDDYQQIKHVYRLDGRSQHSPYMEMDTQDAAHALAALSRQDTRSGLDRQS</sequence>
<accession>A0ABR0TJW2</accession>
<comment type="caution">
    <text evidence="3">The sequence shown here is derived from an EMBL/GenBank/DDBJ whole genome shotgun (WGS) entry which is preliminary data.</text>
</comment>
<feature type="region of interest" description="Disordered" evidence="1">
    <location>
        <begin position="241"/>
        <end position="321"/>
    </location>
</feature>
<dbReference type="CDD" id="cd14688">
    <property type="entry name" value="bZIP_YAP"/>
    <property type="match status" value="1"/>
</dbReference>
<proteinExistence type="predicted"/>
<dbReference type="EMBL" id="JASGXD010000007">
    <property type="protein sequence ID" value="KAK6004743.1"/>
    <property type="molecule type" value="Genomic_DNA"/>
</dbReference>
<organism evidence="3 4">
    <name type="scientific">Aureobasidium pullulans</name>
    <name type="common">Black yeast</name>
    <name type="synonym">Pullularia pullulans</name>
    <dbReference type="NCBI Taxonomy" id="5580"/>
    <lineage>
        <taxon>Eukaryota</taxon>
        <taxon>Fungi</taxon>
        <taxon>Dikarya</taxon>
        <taxon>Ascomycota</taxon>
        <taxon>Pezizomycotina</taxon>
        <taxon>Dothideomycetes</taxon>
        <taxon>Dothideomycetidae</taxon>
        <taxon>Dothideales</taxon>
        <taxon>Saccotheciaceae</taxon>
        <taxon>Aureobasidium</taxon>
    </lineage>
</organism>
<protein>
    <recommendedName>
        <fullName evidence="2">BZIP domain-containing protein</fullName>
    </recommendedName>
</protein>
<evidence type="ECO:0000256" key="1">
    <source>
        <dbReference type="SAM" id="MobiDB-lite"/>
    </source>
</evidence>
<evidence type="ECO:0000259" key="2">
    <source>
        <dbReference type="PROSITE" id="PS00036"/>
    </source>
</evidence>
<dbReference type="SUPFAM" id="SSF57959">
    <property type="entry name" value="Leucine zipper domain"/>
    <property type="match status" value="1"/>
</dbReference>
<dbReference type="InterPro" id="IPR004827">
    <property type="entry name" value="bZIP"/>
</dbReference>
<dbReference type="InterPro" id="IPR046347">
    <property type="entry name" value="bZIP_sf"/>
</dbReference>
<evidence type="ECO:0000313" key="4">
    <source>
        <dbReference type="Proteomes" id="UP001341245"/>
    </source>
</evidence>
<evidence type="ECO:0000313" key="3">
    <source>
        <dbReference type="EMBL" id="KAK6004743.1"/>
    </source>
</evidence>
<name>A0ABR0TJW2_AURPU</name>
<feature type="domain" description="BZIP" evidence="2">
    <location>
        <begin position="306"/>
        <end position="321"/>
    </location>
</feature>
<gene>
    <name evidence="3" type="ORF">QM012_008605</name>
</gene>